<dbReference type="GO" id="GO:0072686">
    <property type="term" value="C:mitotic spindle"/>
    <property type="evidence" value="ECO:0007669"/>
    <property type="project" value="TreeGrafter"/>
</dbReference>
<sequence>MYALALQNCFINKVVISLRFPLVLPQYSFFTRLDYTSAASKLNMKRINQANTIWKLFSDGKAVHNSGSMDYVLTALHQFSDSSLAAYSCTKMSEGDNERLHEQRGTFLRVLISAIKVSFAMNKDVQEGNLDIKVILENADNAYKLWSKIGISYHSSPRMVFEQPSKSIVPLLCSLVDLFAIKVTSDDQSLFIASHLYYDLSERHFSGGQLFKVAVMNELIGNGAEAEVLLRNGKETSIFHELPVFCIAFTSLLGQLYRKRQLWEEAEGELKYGRDLLAKYNAVISCRLCKLTLDISIDMQVGDLFWSLFKKDFQKQPTTNLSSALVIYQSAMEKLNSSGLQFLAGSNESLKTDSDVCCRMKHESSNLGKKSLTSKDGTLPSCHVSVLLGDTSMDQHIEPMVVKGQSKNAESSPVLDVKAKRRSARLAKEENLVTNAKIRTRSKRTAHVKADKVSTELNHDELPVDAKYFPDGIDCSKNDLEPLELTRAIVEYMKFTLYIGSAYRYCTSDLFLRGSLVDFRKETNENVAKILRFASVDIQYIEKHIIEFFNTLPDVPILCISVFGDDM</sequence>
<protein>
    <submittedName>
        <fullName evidence="1">Uncharacterized protein</fullName>
    </submittedName>
</protein>
<dbReference type="InterPro" id="IPR005314">
    <property type="entry name" value="Peptidase_C50"/>
</dbReference>
<dbReference type="GO" id="GO:0006508">
    <property type="term" value="P:proteolysis"/>
    <property type="evidence" value="ECO:0007669"/>
    <property type="project" value="InterPro"/>
</dbReference>
<name>A0AAV5BMP0_ELECO</name>
<evidence type="ECO:0000313" key="1">
    <source>
        <dbReference type="EMBL" id="GJM86989.1"/>
    </source>
</evidence>
<dbReference type="PANTHER" id="PTHR12792:SF0">
    <property type="entry name" value="SEPARIN"/>
    <property type="match status" value="1"/>
</dbReference>
<dbReference type="GO" id="GO:0005737">
    <property type="term" value="C:cytoplasm"/>
    <property type="evidence" value="ECO:0007669"/>
    <property type="project" value="TreeGrafter"/>
</dbReference>
<proteinExistence type="predicted"/>
<reference evidence="1" key="2">
    <citation type="submission" date="2021-12" db="EMBL/GenBank/DDBJ databases">
        <title>Resequencing data analysis of finger millet.</title>
        <authorList>
            <person name="Hatakeyama M."/>
            <person name="Aluri S."/>
            <person name="Balachadran M.T."/>
            <person name="Sivarajan S.R."/>
            <person name="Poveda L."/>
            <person name="Shimizu-Inatsugi R."/>
            <person name="Schlapbach R."/>
            <person name="Sreeman S.M."/>
            <person name="Shimizu K.K."/>
        </authorList>
    </citation>
    <scope>NUCLEOTIDE SEQUENCE</scope>
</reference>
<keyword evidence="2" id="KW-1185">Reference proteome</keyword>
<dbReference type="GO" id="GO:0051307">
    <property type="term" value="P:meiotic chromosome separation"/>
    <property type="evidence" value="ECO:0007669"/>
    <property type="project" value="TreeGrafter"/>
</dbReference>
<dbReference type="PANTHER" id="PTHR12792">
    <property type="entry name" value="EXTRA SPINDLE POLES 1-RELATED"/>
    <property type="match status" value="1"/>
</dbReference>
<gene>
    <name evidence="1" type="primary">ga02898</name>
    <name evidence="1" type="ORF">PR202_ga02898</name>
</gene>
<dbReference type="EMBL" id="BQKI01000001">
    <property type="protein sequence ID" value="GJM86989.1"/>
    <property type="molecule type" value="Genomic_DNA"/>
</dbReference>
<comment type="caution">
    <text evidence="1">The sequence shown here is derived from an EMBL/GenBank/DDBJ whole genome shotgun (WGS) entry which is preliminary data.</text>
</comment>
<dbReference type="GO" id="GO:0005634">
    <property type="term" value="C:nucleus"/>
    <property type="evidence" value="ECO:0007669"/>
    <property type="project" value="InterPro"/>
</dbReference>
<dbReference type="GO" id="GO:0004197">
    <property type="term" value="F:cysteine-type endopeptidase activity"/>
    <property type="evidence" value="ECO:0007669"/>
    <property type="project" value="InterPro"/>
</dbReference>
<dbReference type="AlphaFoldDB" id="A0AAV5BMP0"/>
<organism evidence="1 2">
    <name type="scientific">Eleusine coracana subsp. coracana</name>
    <dbReference type="NCBI Taxonomy" id="191504"/>
    <lineage>
        <taxon>Eukaryota</taxon>
        <taxon>Viridiplantae</taxon>
        <taxon>Streptophyta</taxon>
        <taxon>Embryophyta</taxon>
        <taxon>Tracheophyta</taxon>
        <taxon>Spermatophyta</taxon>
        <taxon>Magnoliopsida</taxon>
        <taxon>Liliopsida</taxon>
        <taxon>Poales</taxon>
        <taxon>Poaceae</taxon>
        <taxon>PACMAD clade</taxon>
        <taxon>Chloridoideae</taxon>
        <taxon>Cynodonteae</taxon>
        <taxon>Eleusininae</taxon>
        <taxon>Eleusine</taxon>
    </lineage>
</organism>
<accession>A0AAV5BMP0</accession>
<evidence type="ECO:0000313" key="2">
    <source>
        <dbReference type="Proteomes" id="UP001054889"/>
    </source>
</evidence>
<reference evidence="1" key="1">
    <citation type="journal article" date="2018" name="DNA Res.">
        <title>Multiple hybrid de novo genome assembly of finger millet, an orphan allotetraploid crop.</title>
        <authorList>
            <person name="Hatakeyama M."/>
            <person name="Aluri S."/>
            <person name="Balachadran M.T."/>
            <person name="Sivarajan S.R."/>
            <person name="Patrignani A."/>
            <person name="Gruter S."/>
            <person name="Poveda L."/>
            <person name="Shimizu-Inatsugi R."/>
            <person name="Baeten J."/>
            <person name="Francoijs K.J."/>
            <person name="Nataraja K.N."/>
            <person name="Reddy Y.A.N."/>
            <person name="Phadnis S."/>
            <person name="Ravikumar R.L."/>
            <person name="Schlapbach R."/>
            <person name="Sreeman S.M."/>
            <person name="Shimizu K.K."/>
        </authorList>
    </citation>
    <scope>NUCLEOTIDE SEQUENCE</scope>
</reference>
<dbReference type="Proteomes" id="UP001054889">
    <property type="component" value="Unassembled WGS sequence"/>
</dbReference>